<dbReference type="UniPathway" id="UPA00056">
    <property type="reaction ID" value="UER00093"/>
</dbReference>
<evidence type="ECO:0000313" key="9">
    <source>
        <dbReference type="Proteomes" id="UP000234190"/>
    </source>
</evidence>
<dbReference type="Pfam" id="PF01128">
    <property type="entry name" value="IspD"/>
    <property type="match status" value="1"/>
</dbReference>
<evidence type="ECO:0000256" key="5">
    <source>
        <dbReference type="ARBA" id="ARBA00022695"/>
    </source>
</evidence>
<comment type="caution">
    <text evidence="8">The sequence shown here is derived from an EMBL/GenBank/DDBJ whole genome shotgun (WGS) entry which is preliminary data.</text>
</comment>
<dbReference type="Gene3D" id="3.90.550.10">
    <property type="entry name" value="Spore Coat Polysaccharide Biosynthesis Protein SpsA, Chain A"/>
    <property type="match status" value="1"/>
</dbReference>
<sequence length="264" mass="28243">MYKKLIAIVPAAGIGARALSADAVLTRHASAGHEGGRAMGLNAAALPKQYRLLNGEPMLRWAVRALLADARIAQVRVAVAAHDIWVEQALAGLERTIWRPCGGPTRAQTVAAALLDADLAAEDWVLVHDAARPGLPADALARLIDSCLQLNTGGLLALPIADTVKQAYPLTDGPDTLASATGDTLATIDRTLKRDCLWLAQTPQMFPASHLLDALQREDIARGEVTDEASAMEMAGHAPCLIPGSPRNFKVTWPQDFDLMEKWL</sequence>
<comment type="similarity">
    <text evidence="3 7">Belongs to the IspD/TarI cytidylyltransferase family. IspD subfamily.</text>
</comment>
<reference evidence="8 9" key="1">
    <citation type="submission" date="2017-10" db="EMBL/GenBank/DDBJ databases">
        <title>Two draft genome sequences of Pusillimonas sp. strains isolated from a nitrate- and radionuclide-contaminated groundwater in Russia.</title>
        <authorList>
            <person name="Grouzdev D.S."/>
            <person name="Tourova T.P."/>
            <person name="Goeva M.A."/>
            <person name="Babich T.L."/>
            <person name="Sokolova D.S."/>
            <person name="Abdullin R."/>
            <person name="Poltaraus A.B."/>
            <person name="Toshchakov S.V."/>
            <person name="Nazina T.N."/>
        </authorList>
    </citation>
    <scope>NUCLEOTIDE SEQUENCE [LARGE SCALE GENOMIC DNA]</scope>
    <source>
        <strain evidence="8 9">JR1/69-3-13</strain>
    </source>
</reference>
<feature type="site" description="Positions MEP for the nucleophilic attack" evidence="7">
    <location>
        <position position="250"/>
    </location>
</feature>
<proteinExistence type="inferred from homology"/>
<dbReference type="AlphaFoldDB" id="A0A2N4U9K8"/>
<dbReference type="SUPFAM" id="SSF53448">
    <property type="entry name" value="Nucleotide-diphospho-sugar transferases"/>
    <property type="match status" value="1"/>
</dbReference>
<dbReference type="EMBL" id="PDNW01000001">
    <property type="protein sequence ID" value="PLC51678.1"/>
    <property type="molecule type" value="Genomic_DNA"/>
</dbReference>
<feature type="site" description="Transition state stabilizer" evidence="7">
    <location>
        <position position="48"/>
    </location>
</feature>
<comment type="function">
    <text evidence="7">Catalyzes the formation of 4-diphosphocytidyl-2-C-methyl-D-erythritol from CTP and 2-C-methyl-D-erythritol 4-phosphate (MEP).</text>
</comment>
<comment type="catalytic activity">
    <reaction evidence="1 7">
        <text>2-C-methyl-D-erythritol 4-phosphate + CTP + H(+) = 4-CDP-2-C-methyl-D-erythritol + diphosphate</text>
        <dbReference type="Rhea" id="RHEA:13429"/>
        <dbReference type="ChEBI" id="CHEBI:15378"/>
        <dbReference type="ChEBI" id="CHEBI:33019"/>
        <dbReference type="ChEBI" id="CHEBI:37563"/>
        <dbReference type="ChEBI" id="CHEBI:57823"/>
        <dbReference type="ChEBI" id="CHEBI:58262"/>
        <dbReference type="EC" id="2.7.7.60"/>
    </reaction>
</comment>
<keyword evidence="5 7" id="KW-0548">Nucleotidyltransferase</keyword>
<feature type="site" description="Transition state stabilizer" evidence="7">
    <location>
        <position position="17"/>
    </location>
</feature>
<dbReference type="CDD" id="cd02516">
    <property type="entry name" value="CDP-ME_synthetase"/>
    <property type="match status" value="1"/>
</dbReference>
<keyword evidence="6 7" id="KW-0414">Isoprene biosynthesis</keyword>
<dbReference type="InterPro" id="IPR050088">
    <property type="entry name" value="IspD/TarI_cytidylyltransf_bact"/>
</dbReference>
<evidence type="ECO:0000313" key="8">
    <source>
        <dbReference type="EMBL" id="PLC51678.1"/>
    </source>
</evidence>
<evidence type="ECO:0000256" key="6">
    <source>
        <dbReference type="ARBA" id="ARBA00023229"/>
    </source>
</evidence>
<comment type="pathway">
    <text evidence="2 7">Isoprenoid biosynthesis; isopentenyl diphosphate biosynthesis via DXP pathway; isopentenyl diphosphate from 1-deoxy-D-xylulose 5-phosphate: step 2/6.</text>
</comment>
<evidence type="ECO:0000256" key="4">
    <source>
        <dbReference type="ARBA" id="ARBA00022679"/>
    </source>
</evidence>
<dbReference type="PANTHER" id="PTHR32125">
    <property type="entry name" value="2-C-METHYL-D-ERYTHRITOL 4-PHOSPHATE CYTIDYLYLTRANSFERASE, CHLOROPLASTIC"/>
    <property type="match status" value="1"/>
</dbReference>
<protein>
    <recommendedName>
        <fullName evidence="7">2-C-methyl-D-erythritol 4-phosphate cytidylyltransferase</fullName>
        <ecNumber evidence="7">2.7.7.60</ecNumber>
    </recommendedName>
    <alternativeName>
        <fullName evidence="7">4-diphosphocytidyl-2C-methyl-D-erythritol synthase</fullName>
    </alternativeName>
    <alternativeName>
        <fullName evidence="7">MEP cytidylyltransferase</fullName>
        <shortName evidence="7">MCT</shortName>
    </alternativeName>
</protein>
<dbReference type="EC" id="2.7.7.60" evidence="7"/>
<dbReference type="InterPro" id="IPR001228">
    <property type="entry name" value="IspD"/>
</dbReference>
<dbReference type="Proteomes" id="UP000234190">
    <property type="component" value="Unassembled WGS sequence"/>
</dbReference>
<dbReference type="GO" id="GO:0050518">
    <property type="term" value="F:2-C-methyl-D-erythritol 4-phosphate cytidylyltransferase activity"/>
    <property type="evidence" value="ECO:0007669"/>
    <property type="project" value="UniProtKB-UniRule"/>
</dbReference>
<evidence type="ECO:0000256" key="1">
    <source>
        <dbReference type="ARBA" id="ARBA00001282"/>
    </source>
</evidence>
<dbReference type="HAMAP" id="MF_00108">
    <property type="entry name" value="IspD"/>
    <property type="match status" value="1"/>
</dbReference>
<dbReference type="InterPro" id="IPR029044">
    <property type="entry name" value="Nucleotide-diphossugar_trans"/>
</dbReference>
<dbReference type="OrthoDB" id="9806837at2"/>
<organism evidence="8 9">
    <name type="scientific">Pollutimonas subterranea</name>
    <dbReference type="NCBI Taxonomy" id="2045210"/>
    <lineage>
        <taxon>Bacteria</taxon>
        <taxon>Pseudomonadati</taxon>
        <taxon>Pseudomonadota</taxon>
        <taxon>Betaproteobacteria</taxon>
        <taxon>Burkholderiales</taxon>
        <taxon>Alcaligenaceae</taxon>
        <taxon>Pollutimonas</taxon>
    </lineage>
</organism>
<dbReference type="GO" id="GO:0019288">
    <property type="term" value="P:isopentenyl diphosphate biosynthetic process, methylerythritol 4-phosphate pathway"/>
    <property type="evidence" value="ECO:0007669"/>
    <property type="project" value="UniProtKB-UniRule"/>
</dbReference>
<name>A0A2N4U9K8_9BURK</name>
<dbReference type="InterPro" id="IPR018294">
    <property type="entry name" value="ISPD_synthase_CS"/>
</dbReference>
<dbReference type="PROSITE" id="PS01295">
    <property type="entry name" value="ISPD"/>
    <property type="match status" value="1"/>
</dbReference>
<keyword evidence="9" id="KW-1185">Reference proteome</keyword>
<evidence type="ECO:0000256" key="2">
    <source>
        <dbReference type="ARBA" id="ARBA00004787"/>
    </source>
</evidence>
<dbReference type="RefSeq" id="WP_102072168.1">
    <property type="nucleotide sequence ID" value="NZ_PDNW01000001.1"/>
</dbReference>
<gene>
    <name evidence="7" type="primary">ispD</name>
    <name evidence="8" type="ORF">CR159_01220</name>
</gene>
<dbReference type="InterPro" id="IPR034683">
    <property type="entry name" value="IspD/TarI"/>
</dbReference>
<dbReference type="PANTHER" id="PTHR32125:SF4">
    <property type="entry name" value="2-C-METHYL-D-ERYTHRITOL 4-PHOSPHATE CYTIDYLYLTRANSFERASE, CHLOROPLASTIC"/>
    <property type="match status" value="1"/>
</dbReference>
<evidence type="ECO:0000256" key="7">
    <source>
        <dbReference type="HAMAP-Rule" id="MF_00108"/>
    </source>
</evidence>
<accession>A0A2N4U9K8</accession>
<feature type="site" description="Positions MEP for the nucleophilic attack" evidence="7">
    <location>
        <position position="194"/>
    </location>
</feature>
<evidence type="ECO:0000256" key="3">
    <source>
        <dbReference type="ARBA" id="ARBA00009789"/>
    </source>
</evidence>
<keyword evidence="4 7" id="KW-0808">Transferase</keyword>